<evidence type="ECO:0000313" key="3">
    <source>
        <dbReference type="Proteomes" id="UP000201566"/>
    </source>
</evidence>
<name>S4VVF3_9VIRU</name>
<dbReference type="EMBL" id="KC977570">
    <property type="protein sequence ID" value="AGO82066.1"/>
    <property type="molecule type" value="Genomic_DNA"/>
</dbReference>
<dbReference type="KEGG" id="vg:16511768"/>
<protein>
    <submittedName>
        <fullName evidence="2">Uncharacterized protein</fullName>
    </submittedName>
</protein>
<dbReference type="GeneID" id="16511768"/>
<evidence type="ECO:0000313" key="2">
    <source>
        <dbReference type="EMBL" id="AGO82066.1"/>
    </source>
</evidence>
<accession>S4VVF3</accession>
<gene>
    <name evidence="2" type="ORF">pdul_cds_144</name>
</gene>
<reference evidence="2 3" key="1">
    <citation type="journal article" date="2013" name="Science">
        <title>Pandoraviruses: amoeba viruses with genomes up to 2.5 Mb reaching that of parasitic eukaryotes.</title>
        <authorList>
            <person name="Philippe N."/>
            <person name="Legendre M."/>
            <person name="Doutre G."/>
            <person name="Coute Y."/>
            <person name="Poirot O."/>
            <person name="Lescot M."/>
            <person name="Arslan D."/>
            <person name="Seltzer V."/>
            <person name="Bertaux L."/>
            <person name="Bruley C."/>
            <person name="Garin J."/>
            <person name="Claverie J.M."/>
            <person name="Abergel C."/>
        </authorList>
    </citation>
    <scope>NUCLEOTIDE SEQUENCE [LARGE SCALE GENOMIC DNA]</scope>
    <source>
        <strain evidence="2">Melbourne</strain>
    </source>
</reference>
<evidence type="ECO:0000256" key="1">
    <source>
        <dbReference type="SAM" id="MobiDB-lite"/>
    </source>
</evidence>
<dbReference type="Proteomes" id="UP000201566">
    <property type="component" value="Segment"/>
</dbReference>
<organism evidence="2 3">
    <name type="scientific">Pandoravirus dulcis</name>
    <dbReference type="NCBI Taxonomy" id="1349409"/>
    <lineage>
        <taxon>Viruses</taxon>
        <taxon>Pandoravirus</taxon>
    </lineage>
</organism>
<dbReference type="RefSeq" id="YP_008318735.1">
    <property type="nucleotide sequence ID" value="NC_021858.1"/>
</dbReference>
<feature type="region of interest" description="Disordered" evidence="1">
    <location>
        <begin position="371"/>
        <end position="393"/>
    </location>
</feature>
<sequence length="435" mass="46916">MANSEHKGDGTVVDAPSANKRRRALRLEWDPEEEDRDAEARRQRKKRRPEKAAPVGDYAVVEGDCVTSSVRAVRRWIDRMHARSDAVWGDGGAWWDRAARALWPPPDRAGALLLVSAILRGHPFSAPYDALVAGVPQCVLDTVAWRGPRLIVGLCVHPDGCGPVASRPAGSPVDPHADRVLRVAMRLAPPDPANDKNADDTVFTVGQVIEVIASVCAGRVAGRRLQLVQRKIAQWYAAHTRWTDADAPASESIQCFVERRLLLTERTGCTADALAAGLLRPCDWLAGARGPALDSIARTLPAAPRPTKGKEKVGCDRDAAADDCAVDDDDGNDCDPHAGAGGGRLNLEMALGSNKDDPDGHQAACVAIEDGREGAGSDAERARKKRQDQQRLRDAPSLRCVYERIVCRKAPAGEGRASCVYVQSRLCAAEDRPDA</sequence>
<feature type="region of interest" description="Disordered" evidence="1">
    <location>
        <begin position="1"/>
        <end position="53"/>
    </location>
</feature>
<proteinExistence type="predicted"/>